<dbReference type="OrthoDB" id="72325at2759"/>
<proteinExistence type="inferred from homology"/>
<dbReference type="InterPro" id="IPR035269">
    <property type="entry name" value="PSMD9"/>
</dbReference>
<dbReference type="Gene3D" id="6.10.140.1710">
    <property type="match status" value="1"/>
</dbReference>
<dbReference type="Gene3D" id="2.30.42.10">
    <property type="match status" value="1"/>
</dbReference>
<reference evidence="5" key="1">
    <citation type="submission" date="2022-11" db="EMBL/GenBank/DDBJ databases">
        <authorList>
            <person name="Kikuchi T."/>
        </authorList>
    </citation>
    <scope>NUCLEOTIDE SEQUENCE</scope>
    <source>
        <strain evidence="5">PS1010</strain>
    </source>
</reference>
<dbReference type="GO" id="GO:0005634">
    <property type="term" value="C:nucleus"/>
    <property type="evidence" value="ECO:0007669"/>
    <property type="project" value="TreeGrafter"/>
</dbReference>
<evidence type="ECO:0000313" key="5">
    <source>
        <dbReference type="EMBL" id="CAI5441591.1"/>
    </source>
</evidence>
<evidence type="ECO:0000259" key="4">
    <source>
        <dbReference type="Pfam" id="PF18265"/>
    </source>
</evidence>
<comment type="caution">
    <text evidence="5">The sequence shown here is derived from an EMBL/GenBank/DDBJ whole genome shotgun (WGS) entry which is preliminary data.</text>
</comment>
<comment type="similarity">
    <text evidence="1">Belongs to the proteasome subunit p27 family.</text>
</comment>
<organism evidence="5 6">
    <name type="scientific">Caenorhabditis angaria</name>
    <dbReference type="NCBI Taxonomy" id="860376"/>
    <lineage>
        <taxon>Eukaryota</taxon>
        <taxon>Metazoa</taxon>
        <taxon>Ecdysozoa</taxon>
        <taxon>Nematoda</taxon>
        <taxon>Chromadorea</taxon>
        <taxon>Rhabditida</taxon>
        <taxon>Rhabditina</taxon>
        <taxon>Rhabditomorpha</taxon>
        <taxon>Rhabditoidea</taxon>
        <taxon>Rhabditidae</taxon>
        <taxon>Peloderinae</taxon>
        <taxon>Caenorhabditis</taxon>
    </lineage>
</organism>
<dbReference type="EMBL" id="CANHGI010000002">
    <property type="protein sequence ID" value="CAI5441591.1"/>
    <property type="molecule type" value="Genomic_DNA"/>
</dbReference>
<dbReference type="InterPro" id="IPR040815">
    <property type="entry name" value="Nas2_N"/>
</dbReference>
<evidence type="ECO:0008006" key="7">
    <source>
        <dbReference type="Google" id="ProtNLM"/>
    </source>
</evidence>
<dbReference type="Pfam" id="PF18265">
    <property type="entry name" value="Nas2_N"/>
    <property type="match status" value="1"/>
</dbReference>
<accession>A0A9P1ICE6</accession>
<feature type="domain" description="PDZ" evidence="3">
    <location>
        <begin position="111"/>
        <end position="166"/>
    </location>
</feature>
<protein>
    <recommendedName>
        <fullName evidence="7">26S proteasome non-ATPase regulatory subunit 9</fullName>
    </recommendedName>
</protein>
<dbReference type="Proteomes" id="UP001152747">
    <property type="component" value="Unassembled WGS sequence"/>
</dbReference>
<keyword evidence="2" id="KW-0143">Chaperone</keyword>
<dbReference type="Pfam" id="PF17820">
    <property type="entry name" value="PDZ_6"/>
    <property type="match status" value="1"/>
</dbReference>
<gene>
    <name evidence="5" type="ORF">CAMP_LOCUS4228</name>
</gene>
<dbReference type="AlphaFoldDB" id="A0A9P1ICE6"/>
<evidence type="ECO:0000256" key="1">
    <source>
        <dbReference type="ARBA" id="ARBA00005256"/>
    </source>
</evidence>
<evidence type="ECO:0000256" key="2">
    <source>
        <dbReference type="ARBA" id="ARBA00023186"/>
    </source>
</evidence>
<dbReference type="InterPro" id="IPR041489">
    <property type="entry name" value="PDZ_6"/>
</dbReference>
<dbReference type="FunFam" id="2.30.42.10:FF:000107">
    <property type="entry name" value="26S proteasome non-ATPase regulatory subunit 9"/>
    <property type="match status" value="1"/>
</dbReference>
<sequence>MAHKSVAKDLLNQRDELDSKINELLLVLEVNKSTMDSPLVDSEGFPLNDIDVYAVRHARHDLICLRNDREQLTKRIANELEIAHSENTPIEKEVATEKPVHRTSNNPFVKVSAVTESSPADEGGIKKDDLILQYGSLHFDNFSELKQLAQITNSSENKIIRVTVLRSDHPIRLEIRPHKWSGPGLLGCNIVPLTGSTI</sequence>
<dbReference type="GO" id="GO:0005737">
    <property type="term" value="C:cytoplasm"/>
    <property type="evidence" value="ECO:0007669"/>
    <property type="project" value="TreeGrafter"/>
</dbReference>
<dbReference type="PANTHER" id="PTHR12651">
    <property type="entry name" value="26S PROTEASOME NON-ATPASE REGULATORY SUBUNIT 9"/>
    <property type="match status" value="1"/>
</dbReference>
<dbReference type="InterPro" id="IPR036034">
    <property type="entry name" value="PDZ_sf"/>
</dbReference>
<name>A0A9P1ICE6_9PELO</name>
<evidence type="ECO:0000259" key="3">
    <source>
        <dbReference type="Pfam" id="PF17820"/>
    </source>
</evidence>
<evidence type="ECO:0000313" key="6">
    <source>
        <dbReference type="Proteomes" id="UP001152747"/>
    </source>
</evidence>
<dbReference type="GO" id="GO:0070682">
    <property type="term" value="P:proteasome regulatory particle assembly"/>
    <property type="evidence" value="ECO:0007669"/>
    <property type="project" value="InterPro"/>
</dbReference>
<keyword evidence="6" id="KW-1185">Reference proteome</keyword>
<feature type="domain" description="Nas2 N-terminal" evidence="4">
    <location>
        <begin position="8"/>
        <end position="85"/>
    </location>
</feature>
<dbReference type="SUPFAM" id="SSF50156">
    <property type="entry name" value="PDZ domain-like"/>
    <property type="match status" value="1"/>
</dbReference>
<dbReference type="PANTHER" id="PTHR12651:SF1">
    <property type="entry name" value="26S PROTEASOME NON-ATPASE REGULATORY SUBUNIT 9"/>
    <property type="match status" value="1"/>
</dbReference>